<evidence type="ECO:0000256" key="8">
    <source>
        <dbReference type="ARBA" id="ARBA00023002"/>
    </source>
</evidence>
<keyword evidence="6" id="KW-0809">Transit peptide</keyword>
<dbReference type="InParanoid" id="A0A1Y2BB67"/>
<dbReference type="SUPFAM" id="SSF81406">
    <property type="entry name" value="Mitochondrial cytochrome c oxidase subunit IV"/>
    <property type="match status" value="1"/>
</dbReference>
<evidence type="ECO:0000256" key="3">
    <source>
        <dbReference type="ARBA" id="ARBA00008135"/>
    </source>
</evidence>
<keyword evidence="8" id="KW-0560">Oxidoreductase</keyword>
<dbReference type="STRING" id="71784.A0A1Y2BB67"/>
<evidence type="ECO:0000313" key="12">
    <source>
        <dbReference type="Proteomes" id="UP000193986"/>
    </source>
</evidence>
<proteinExistence type="inferred from homology"/>
<evidence type="ECO:0000313" key="11">
    <source>
        <dbReference type="EMBL" id="ORY31984.1"/>
    </source>
</evidence>
<keyword evidence="4" id="KW-0812">Transmembrane</keyword>
<organism evidence="11 12">
    <name type="scientific">Naematelia encephala</name>
    <dbReference type="NCBI Taxonomy" id="71784"/>
    <lineage>
        <taxon>Eukaryota</taxon>
        <taxon>Fungi</taxon>
        <taxon>Dikarya</taxon>
        <taxon>Basidiomycota</taxon>
        <taxon>Agaricomycotina</taxon>
        <taxon>Tremellomycetes</taxon>
        <taxon>Tremellales</taxon>
        <taxon>Naemateliaceae</taxon>
        <taxon>Naematelia</taxon>
    </lineage>
</organism>
<keyword evidence="12" id="KW-1185">Reference proteome</keyword>
<evidence type="ECO:0000256" key="6">
    <source>
        <dbReference type="ARBA" id="ARBA00022946"/>
    </source>
</evidence>
<evidence type="ECO:0000256" key="7">
    <source>
        <dbReference type="ARBA" id="ARBA00022989"/>
    </source>
</evidence>
<dbReference type="GO" id="GO:0045277">
    <property type="term" value="C:respiratory chain complex IV"/>
    <property type="evidence" value="ECO:0007669"/>
    <property type="project" value="InterPro"/>
</dbReference>
<dbReference type="PANTHER" id="PTHR10707">
    <property type="entry name" value="CYTOCHROME C OXIDASE SUBUNIT IV"/>
    <property type="match status" value="1"/>
</dbReference>
<dbReference type="InterPro" id="IPR036639">
    <property type="entry name" value="Cyt_c_oxidase_su4_sf"/>
</dbReference>
<evidence type="ECO:0000256" key="10">
    <source>
        <dbReference type="ARBA" id="ARBA00023136"/>
    </source>
</evidence>
<gene>
    <name evidence="11" type="ORF">BCR39DRAFT_524934</name>
</gene>
<name>A0A1Y2BB67_9TREE</name>
<keyword evidence="5" id="KW-0999">Mitochondrion inner membrane</keyword>
<dbReference type="Proteomes" id="UP000193986">
    <property type="component" value="Unassembled WGS sequence"/>
</dbReference>
<dbReference type="OrthoDB" id="186013at2759"/>
<comment type="pathway">
    <text evidence="2">Energy metabolism; oxidative phosphorylation.</text>
</comment>
<dbReference type="AlphaFoldDB" id="A0A1Y2BB67"/>
<evidence type="ECO:0000256" key="9">
    <source>
        <dbReference type="ARBA" id="ARBA00023128"/>
    </source>
</evidence>
<evidence type="ECO:0000256" key="4">
    <source>
        <dbReference type="ARBA" id="ARBA00022692"/>
    </source>
</evidence>
<keyword evidence="9" id="KW-0496">Mitochondrion</keyword>
<dbReference type="Gene3D" id="1.10.442.10">
    <property type="entry name" value="Cytochrome c oxidase subunit IV"/>
    <property type="match status" value="1"/>
</dbReference>
<evidence type="ECO:0000256" key="1">
    <source>
        <dbReference type="ARBA" id="ARBA00004434"/>
    </source>
</evidence>
<protein>
    <submittedName>
        <fullName evidence="11">Cytochrome c oxidase subunit IV-domain-containing protein</fullName>
    </submittedName>
</protein>
<dbReference type="EMBL" id="MCFC01000012">
    <property type="protein sequence ID" value="ORY31984.1"/>
    <property type="molecule type" value="Genomic_DNA"/>
</dbReference>
<evidence type="ECO:0000256" key="5">
    <source>
        <dbReference type="ARBA" id="ARBA00022792"/>
    </source>
</evidence>
<dbReference type="Pfam" id="PF02936">
    <property type="entry name" value="COX4"/>
    <property type="match status" value="1"/>
</dbReference>
<dbReference type="FunCoup" id="A0A1Y2BB67">
    <property type="interactions" value="65"/>
</dbReference>
<dbReference type="GO" id="GO:0006123">
    <property type="term" value="P:mitochondrial electron transport, cytochrome c to oxygen"/>
    <property type="evidence" value="ECO:0007669"/>
    <property type="project" value="InterPro"/>
</dbReference>
<comment type="caution">
    <text evidence="11">The sequence shown here is derived from an EMBL/GenBank/DDBJ whole genome shotgun (WGS) entry which is preliminary data.</text>
</comment>
<reference evidence="11 12" key="1">
    <citation type="submission" date="2016-07" db="EMBL/GenBank/DDBJ databases">
        <title>Pervasive Adenine N6-methylation of Active Genes in Fungi.</title>
        <authorList>
            <consortium name="DOE Joint Genome Institute"/>
            <person name="Mondo S.J."/>
            <person name="Dannebaum R.O."/>
            <person name="Kuo R.C."/>
            <person name="Labutti K."/>
            <person name="Haridas S."/>
            <person name="Kuo A."/>
            <person name="Salamov A."/>
            <person name="Ahrendt S.R."/>
            <person name="Lipzen A."/>
            <person name="Sullivan W."/>
            <person name="Andreopoulos W.B."/>
            <person name="Clum A."/>
            <person name="Lindquist E."/>
            <person name="Daum C."/>
            <person name="Ramamoorthy G.K."/>
            <person name="Gryganskyi A."/>
            <person name="Culley D."/>
            <person name="Magnuson J.K."/>
            <person name="James T.Y."/>
            <person name="O'Malley M.A."/>
            <person name="Stajich J.E."/>
            <person name="Spatafora J.W."/>
            <person name="Visel A."/>
            <person name="Grigoriev I.V."/>
        </authorList>
    </citation>
    <scope>NUCLEOTIDE SEQUENCE [LARGE SCALE GENOMIC DNA]</scope>
    <source>
        <strain evidence="11 12">68-887.2</strain>
    </source>
</reference>
<sequence>MSLIRTAFRPLSASRSPLAKTTRTYATATVTSTRTNASAPLLANIEASWDSLPAEERYQVYDQLAELNKKDWKEWTIDEKKAAYYISFGPWGPRKPLHGPNHGLKVTAIAGGTIAASLGVFGLIRAMAPPPPKTMTREYQEETNEYMRTNNINPIYGVASEDYKGKGMVQ</sequence>
<comment type="similarity">
    <text evidence="3">Belongs to the cytochrome c oxidase IV family.</text>
</comment>
<dbReference type="PANTHER" id="PTHR10707:SF10">
    <property type="entry name" value="CYTOCHROME C OXIDASE SUBUNIT 4"/>
    <property type="match status" value="1"/>
</dbReference>
<accession>A0A1Y2BB67</accession>
<dbReference type="GO" id="GO:0005743">
    <property type="term" value="C:mitochondrial inner membrane"/>
    <property type="evidence" value="ECO:0007669"/>
    <property type="project" value="UniProtKB-SubCell"/>
</dbReference>
<evidence type="ECO:0000256" key="2">
    <source>
        <dbReference type="ARBA" id="ARBA00004673"/>
    </source>
</evidence>
<dbReference type="InterPro" id="IPR004203">
    <property type="entry name" value="Cyt_c_oxidase_su4_fam"/>
</dbReference>
<dbReference type="GO" id="GO:0016491">
    <property type="term" value="F:oxidoreductase activity"/>
    <property type="evidence" value="ECO:0007669"/>
    <property type="project" value="UniProtKB-KW"/>
</dbReference>
<keyword evidence="7" id="KW-1133">Transmembrane helix</keyword>
<comment type="subcellular location">
    <subcellularLocation>
        <location evidence="1">Mitochondrion inner membrane</location>
        <topology evidence="1">Single-pass membrane protein</topology>
    </subcellularLocation>
</comment>
<dbReference type="CDD" id="cd00922">
    <property type="entry name" value="Cyt_c_Oxidase_IV"/>
    <property type="match status" value="1"/>
</dbReference>
<keyword evidence="10" id="KW-0472">Membrane</keyword>
<dbReference type="FunFam" id="1.10.442.10:FF:000002">
    <property type="entry name" value="Cytochrome c oxidase subunit V"/>
    <property type="match status" value="1"/>
</dbReference>